<proteinExistence type="predicted"/>
<gene>
    <name evidence="1" type="ORF">LCGC14_1511620</name>
</gene>
<sequence>MGKKIGLDCKLYYNAAGNETPIVPGNWTELTNCRDVTLNLEKGEADVTTRGNDGWRATAGTIKDGSIEFEMVWDTADTGFTAIKDAYFNGTAIGLLALDGGVSVSGSQGLAAEMEVTNFTRNEPLEEAVTVSVTLKPAYAAVAPFWHTVP</sequence>
<comment type="caution">
    <text evidence="1">The sequence shown here is derived from an EMBL/GenBank/DDBJ whole genome shotgun (WGS) entry which is preliminary data.</text>
</comment>
<dbReference type="AlphaFoldDB" id="A0A0F9LGP9"/>
<dbReference type="Pfam" id="PF06199">
    <property type="entry name" value="Phage_tail_2"/>
    <property type="match status" value="1"/>
</dbReference>
<protein>
    <submittedName>
        <fullName evidence="1">Uncharacterized protein</fullName>
    </submittedName>
</protein>
<dbReference type="EMBL" id="LAZR01011100">
    <property type="protein sequence ID" value="KKM63425.1"/>
    <property type="molecule type" value="Genomic_DNA"/>
</dbReference>
<accession>A0A0F9LGP9</accession>
<reference evidence="1" key="1">
    <citation type="journal article" date="2015" name="Nature">
        <title>Complex archaea that bridge the gap between prokaryotes and eukaryotes.</title>
        <authorList>
            <person name="Spang A."/>
            <person name="Saw J.H."/>
            <person name="Jorgensen S.L."/>
            <person name="Zaremba-Niedzwiedzka K."/>
            <person name="Martijn J."/>
            <person name="Lind A.E."/>
            <person name="van Eijk R."/>
            <person name="Schleper C."/>
            <person name="Guy L."/>
            <person name="Ettema T.J."/>
        </authorList>
    </citation>
    <scope>NUCLEOTIDE SEQUENCE</scope>
</reference>
<organism evidence="1">
    <name type="scientific">marine sediment metagenome</name>
    <dbReference type="NCBI Taxonomy" id="412755"/>
    <lineage>
        <taxon>unclassified sequences</taxon>
        <taxon>metagenomes</taxon>
        <taxon>ecological metagenomes</taxon>
    </lineage>
</organism>
<name>A0A0F9LGP9_9ZZZZ</name>
<evidence type="ECO:0000313" key="1">
    <source>
        <dbReference type="EMBL" id="KKM63425.1"/>
    </source>
</evidence>
<dbReference type="InterPro" id="IPR011855">
    <property type="entry name" value="Phgtail_TP901_1"/>
</dbReference>
<dbReference type="Gene3D" id="4.10.410.40">
    <property type="match status" value="1"/>
</dbReference>